<proteinExistence type="predicted"/>
<evidence type="ECO:0000313" key="2">
    <source>
        <dbReference type="Proteomes" id="UP000314294"/>
    </source>
</evidence>
<comment type="caution">
    <text evidence="1">The sequence shown here is derived from an EMBL/GenBank/DDBJ whole genome shotgun (WGS) entry which is preliminary data.</text>
</comment>
<sequence>MRLGETSGHWFPRQLSINGACWEKLCRAETTGGEGESGGTSSASHVKLYPAAVYRASLGVVNALAVSLVSTKQLSPPPVLSEA</sequence>
<accession>A0A4Z2GU54</accession>
<dbReference type="AlphaFoldDB" id="A0A4Z2GU54"/>
<protein>
    <submittedName>
        <fullName evidence="1">Uncharacterized protein</fullName>
    </submittedName>
</protein>
<evidence type="ECO:0000313" key="1">
    <source>
        <dbReference type="EMBL" id="TNN57128.1"/>
    </source>
</evidence>
<reference evidence="1 2" key="1">
    <citation type="submission" date="2019-03" db="EMBL/GenBank/DDBJ databases">
        <title>First draft genome of Liparis tanakae, snailfish: a comprehensive survey of snailfish specific genes.</title>
        <authorList>
            <person name="Kim W."/>
            <person name="Song I."/>
            <person name="Jeong J.-H."/>
            <person name="Kim D."/>
            <person name="Kim S."/>
            <person name="Ryu S."/>
            <person name="Song J.Y."/>
            <person name="Lee S.K."/>
        </authorList>
    </citation>
    <scope>NUCLEOTIDE SEQUENCE [LARGE SCALE GENOMIC DNA]</scope>
    <source>
        <tissue evidence="1">Muscle</tissue>
    </source>
</reference>
<dbReference type="Proteomes" id="UP000314294">
    <property type="component" value="Unassembled WGS sequence"/>
</dbReference>
<keyword evidence="2" id="KW-1185">Reference proteome</keyword>
<dbReference type="EMBL" id="SRLO01000412">
    <property type="protein sequence ID" value="TNN57128.1"/>
    <property type="molecule type" value="Genomic_DNA"/>
</dbReference>
<gene>
    <name evidence="1" type="ORF">EYF80_032631</name>
</gene>
<organism evidence="1 2">
    <name type="scientific">Liparis tanakae</name>
    <name type="common">Tanaka's snailfish</name>
    <dbReference type="NCBI Taxonomy" id="230148"/>
    <lineage>
        <taxon>Eukaryota</taxon>
        <taxon>Metazoa</taxon>
        <taxon>Chordata</taxon>
        <taxon>Craniata</taxon>
        <taxon>Vertebrata</taxon>
        <taxon>Euteleostomi</taxon>
        <taxon>Actinopterygii</taxon>
        <taxon>Neopterygii</taxon>
        <taxon>Teleostei</taxon>
        <taxon>Neoteleostei</taxon>
        <taxon>Acanthomorphata</taxon>
        <taxon>Eupercaria</taxon>
        <taxon>Perciformes</taxon>
        <taxon>Cottioidei</taxon>
        <taxon>Cottales</taxon>
        <taxon>Liparidae</taxon>
        <taxon>Liparis</taxon>
    </lineage>
</organism>
<name>A0A4Z2GU54_9TELE</name>